<dbReference type="AlphaFoldDB" id="A0A0D6EKD6"/>
<evidence type="ECO:0000313" key="3">
    <source>
        <dbReference type="Proteomes" id="UP000243876"/>
    </source>
</evidence>
<sequence>MSADLLNPLNSQGHSRTYSEWANARERDETRGPITVFEVEQLLWSIRDGFEEQSKSYGQNQQRQEQVSQVIASLAQWVAEDRQLRHAQHNDLVSAVNGVVQHVSELPQKLLATLQNADPAVDEPPQPTMDATEEEAESTDEQPVEAGGDEGAGNETAGDEAAVESGGDETMGTAPKGFGINPLSSFAAAASARKTGTGTAKLKGVKGAPEPVADRAARWGGGVAAKEAKDKKKIEDALAADAEADKPPNGPIVEALKKDEKLGKALEALAAGEGTELDAGTLSLAVFEILQTMRELSKKQAEQEAKEAEEKAKNEGLTLKEKAELEAKKAEIARLEKETAMTAERTAKINEMVAQLAQKTDKTDALLAEIAKNVQEGKTTTMDPKLSEEVKKLLGGVQSGVNDHVADFRGKLTSEVGKLRDEKKTLQTEIAELMAFQAKHGGQAPKSAAPPAAPAPAPASTADKPAPPPEPPKAGMPSSGWFGPRAMK</sequence>
<feature type="region of interest" description="Disordered" evidence="1">
    <location>
        <begin position="1"/>
        <end position="24"/>
    </location>
</feature>
<feature type="compositionally biased region" description="Pro residues" evidence="1">
    <location>
        <begin position="465"/>
        <end position="474"/>
    </location>
</feature>
<proteinExistence type="predicted"/>
<dbReference type="OrthoDB" id="2507336at2759"/>
<protein>
    <submittedName>
        <fullName evidence="2">SPOSA6832_01785-mRNA-1:cds</fullName>
    </submittedName>
</protein>
<evidence type="ECO:0000313" key="2">
    <source>
        <dbReference type="EMBL" id="CEQ40173.1"/>
    </source>
</evidence>
<feature type="region of interest" description="Disordered" evidence="1">
    <location>
        <begin position="196"/>
        <end position="231"/>
    </location>
</feature>
<dbReference type="EMBL" id="CENE01000005">
    <property type="protein sequence ID" value="CEQ40173.1"/>
    <property type="molecule type" value="Genomic_DNA"/>
</dbReference>
<accession>A0A0D6EKD6</accession>
<keyword evidence="3" id="KW-1185">Reference proteome</keyword>
<feature type="region of interest" description="Disordered" evidence="1">
    <location>
        <begin position="297"/>
        <end position="317"/>
    </location>
</feature>
<feature type="non-terminal residue" evidence="2">
    <location>
        <position position="1"/>
    </location>
</feature>
<feature type="compositionally biased region" description="Acidic residues" evidence="1">
    <location>
        <begin position="131"/>
        <end position="143"/>
    </location>
</feature>
<gene>
    <name evidence="2" type="primary">SPOSA6832_01785</name>
</gene>
<evidence type="ECO:0000256" key="1">
    <source>
        <dbReference type="SAM" id="MobiDB-lite"/>
    </source>
</evidence>
<feature type="compositionally biased region" description="Polar residues" evidence="1">
    <location>
        <begin position="8"/>
        <end position="20"/>
    </location>
</feature>
<dbReference type="Proteomes" id="UP000243876">
    <property type="component" value="Unassembled WGS sequence"/>
</dbReference>
<feature type="region of interest" description="Disordered" evidence="1">
    <location>
        <begin position="437"/>
        <end position="488"/>
    </location>
</feature>
<organism evidence="2 3">
    <name type="scientific">Sporidiobolus salmonicolor</name>
    <name type="common">Yeast-like fungus</name>
    <name type="synonym">Sporobolomyces salmonicolor</name>
    <dbReference type="NCBI Taxonomy" id="5005"/>
    <lineage>
        <taxon>Eukaryota</taxon>
        <taxon>Fungi</taxon>
        <taxon>Dikarya</taxon>
        <taxon>Basidiomycota</taxon>
        <taxon>Pucciniomycotina</taxon>
        <taxon>Microbotryomycetes</taxon>
        <taxon>Sporidiobolales</taxon>
        <taxon>Sporidiobolaceae</taxon>
        <taxon>Sporobolomyces</taxon>
    </lineage>
</organism>
<feature type="region of interest" description="Disordered" evidence="1">
    <location>
        <begin position="118"/>
        <end position="178"/>
    </location>
</feature>
<name>A0A0D6EKD6_SPOSA</name>
<reference evidence="3" key="1">
    <citation type="submission" date="2015-02" db="EMBL/GenBank/DDBJ databases">
        <authorList>
            <person name="Gon?alves P."/>
        </authorList>
    </citation>
    <scope>NUCLEOTIDE SEQUENCE [LARGE SCALE GENOMIC DNA]</scope>
</reference>